<keyword evidence="10" id="KW-1185">Reference proteome</keyword>
<feature type="domain" description="Putative zinc-finger" evidence="8">
    <location>
        <begin position="190"/>
        <end position="224"/>
    </location>
</feature>
<keyword evidence="6" id="KW-0472">Membrane</keyword>
<dbReference type="InterPro" id="IPR036388">
    <property type="entry name" value="WH-like_DNA-bd_sf"/>
</dbReference>
<evidence type="ECO:0000259" key="8">
    <source>
        <dbReference type="Pfam" id="PF13490"/>
    </source>
</evidence>
<dbReference type="SUPFAM" id="SSF88659">
    <property type="entry name" value="Sigma3 and sigma4 domains of RNA polymerase sigma factors"/>
    <property type="match status" value="1"/>
</dbReference>
<feature type="domain" description="RNA polymerase sigma-70 region 2" evidence="7">
    <location>
        <begin position="27"/>
        <end position="93"/>
    </location>
</feature>
<evidence type="ECO:0000256" key="6">
    <source>
        <dbReference type="SAM" id="Phobius"/>
    </source>
</evidence>
<dbReference type="InterPro" id="IPR013325">
    <property type="entry name" value="RNA_pol_sigma_r2"/>
</dbReference>
<sequence>MGVESPQSDADLLQAVREGNAAAYGELYERHVGAARALARQLARRAEVEDVVAESFTKILEMVGRGGGPESGFRTYLLTAVRRTVYDRSRIESRQVTTGEIELYDPGVPFVDPALVGLEKSLIARAYLSLPERWRAVLWHTEVERAKPAEVAPLLGLSANGVAALAYRAREGLRQAYLQMHLGSPPPHDCRPVLGKMGAYVRGGLARRDSKVIDEHVSGCEECHGVLLELTDVNRGLRVMVGPLIAGPLFGGYAAALAKTAAMGGGAGGLLRLFGWVRRAPKQQQAALAGVTVVAVAVAVTLTLVADRRTAARPPEPAPVAQPPVSVRPVPVPLPLPSEEPTRVPAPVIRDKPGKARLRATIDALGALVRARPGIVGLRLRNYGEGPSEELSAQVRLPSGVTLVPPARRGHGVALLDPVGTVDGWACRPAGGGARCAREPLEAGQGTAVFLRVLVAEKAPQGPGPAVSVAAGSLRVSARAEEGVRTTGAPARFATDGKVVVRAIGNALLSCPAERAGCLEARRRGGAQRDNDLWPMSVLDQDGRSDTAASSAAALSLPKGSEVVWAGLYWSATGEEAGPIKIRPPGRNKYLTIRPTHVTTRELPLGPVYQAFADVSDLAGDVRRNGTWWAADAPMEEGVSRHAGWSLVLIVTDPAEPYSQAVVLDTATVVGGDSRRIRIPLGGLSPAASPARVELVTWEGDADLKGDKVSLGSGALTPAGGGREAANVFDGSSSGVAEMTFGADVDTVSAELGVDPGLTIVTDKDVVLFGVAALSVRARS</sequence>
<comment type="similarity">
    <text evidence="1">Belongs to the sigma-70 factor family. ECF subfamily.</text>
</comment>
<name>A0A1H6CTG2_9ACTN</name>
<evidence type="ECO:0000256" key="3">
    <source>
        <dbReference type="ARBA" id="ARBA00023082"/>
    </source>
</evidence>
<protein>
    <submittedName>
        <fullName evidence="9">RNA polymerase sigma factor, sigma-70 family</fullName>
    </submittedName>
</protein>
<evidence type="ECO:0000256" key="5">
    <source>
        <dbReference type="ARBA" id="ARBA00023163"/>
    </source>
</evidence>
<dbReference type="NCBIfam" id="TIGR02937">
    <property type="entry name" value="sigma70-ECF"/>
    <property type="match status" value="1"/>
</dbReference>
<evidence type="ECO:0000259" key="7">
    <source>
        <dbReference type="Pfam" id="PF04542"/>
    </source>
</evidence>
<dbReference type="SUPFAM" id="SSF88946">
    <property type="entry name" value="Sigma2 domain of RNA polymerase sigma factors"/>
    <property type="match status" value="1"/>
</dbReference>
<feature type="transmembrane region" description="Helical" evidence="6">
    <location>
        <begin position="286"/>
        <end position="306"/>
    </location>
</feature>
<dbReference type="InterPro" id="IPR007627">
    <property type="entry name" value="RNA_pol_sigma70_r2"/>
</dbReference>
<organism evidence="9 10">
    <name type="scientific">Nonomuraea solani</name>
    <dbReference type="NCBI Taxonomy" id="1144553"/>
    <lineage>
        <taxon>Bacteria</taxon>
        <taxon>Bacillati</taxon>
        <taxon>Actinomycetota</taxon>
        <taxon>Actinomycetes</taxon>
        <taxon>Streptosporangiales</taxon>
        <taxon>Streptosporangiaceae</taxon>
        <taxon>Nonomuraea</taxon>
    </lineage>
</organism>
<dbReference type="InterPro" id="IPR013324">
    <property type="entry name" value="RNA_pol_sigma_r3/r4-like"/>
</dbReference>
<dbReference type="GO" id="GO:0016987">
    <property type="term" value="F:sigma factor activity"/>
    <property type="evidence" value="ECO:0007669"/>
    <property type="project" value="UniProtKB-KW"/>
</dbReference>
<dbReference type="Gene3D" id="1.10.1740.10">
    <property type="match status" value="1"/>
</dbReference>
<evidence type="ECO:0000256" key="1">
    <source>
        <dbReference type="ARBA" id="ARBA00010641"/>
    </source>
</evidence>
<reference evidence="9 10" key="1">
    <citation type="submission" date="2016-10" db="EMBL/GenBank/DDBJ databases">
        <authorList>
            <person name="de Groot N.N."/>
        </authorList>
    </citation>
    <scope>NUCLEOTIDE SEQUENCE [LARGE SCALE GENOMIC DNA]</scope>
    <source>
        <strain evidence="9 10">CGMCC 4.7037</strain>
    </source>
</reference>
<keyword evidence="5" id="KW-0804">Transcription</keyword>
<keyword evidence="2" id="KW-0805">Transcription regulation</keyword>
<keyword evidence="4" id="KW-0238">DNA-binding</keyword>
<dbReference type="Pfam" id="PF04542">
    <property type="entry name" value="Sigma70_r2"/>
    <property type="match status" value="1"/>
</dbReference>
<dbReference type="OrthoDB" id="4990598at2"/>
<dbReference type="PANTHER" id="PTHR43133:SF8">
    <property type="entry name" value="RNA POLYMERASE SIGMA FACTOR HI_1459-RELATED"/>
    <property type="match status" value="1"/>
</dbReference>
<dbReference type="Gene3D" id="1.10.10.10">
    <property type="entry name" value="Winged helix-like DNA-binding domain superfamily/Winged helix DNA-binding domain"/>
    <property type="match status" value="1"/>
</dbReference>
<evidence type="ECO:0000256" key="2">
    <source>
        <dbReference type="ARBA" id="ARBA00023015"/>
    </source>
</evidence>
<keyword evidence="6" id="KW-1133">Transmembrane helix</keyword>
<evidence type="ECO:0000256" key="4">
    <source>
        <dbReference type="ARBA" id="ARBA00023125"/>
    </source>
</evidence>
<dbReference type="AlphaFoldDB" id="A0A1H6CTG2"/>
<accession>A0A1H6CTG2</accession>
<gene>
    <name evidence="9" type="ORF">SAMN05444920_104339</name>
</gene>
<feature type="transmembrane region" description="Helical" evidence="6">
    <location>
        <begin position="250"/>
        <end position="274"/>
    </location>
</feature>
<keyword evidence="6" id="KW-0812">Transmembrane</keyword>
<keyword evidence="3" id="KW-0731">Sigma factor</keyword>
<evidence type="ECO:0000313" key="9">
    <source>
        <dbReference type="EMBL" id="SEG75963.1"/>
    </source>
</evidence>
<dbReference type="Pfam" id="PF13490">
    <property type="entry name" value="zf-HC2"/>
    <property type="match status" value="1"/>
</dbReference>
<dbReference type="InterPro" id="IPR039425">
    <property type="entry name" value="RNA_pol_sigma-70-like"/>
</dbReference>
<dbReference type="InterPro" id="IPR027383">
    <property type="entry name" value="Znf_put"/>
</dbReference>
<proteinExistence type="inferred from homology"/>
<dbReference type="InterPro" id="IPR014284">
    <property type="entry name" value="RNA_pol_sigma-70_dom"/>
</dbReference>
<dbReference type="GO" id="GO:0003677">
    <property type="term" value="F:DNA binding"/>
    <property type="evidence" value="ECO:0007669"/>
    <property type="project" value="UniProtKB-KW"/>
</dbReference>
<dbReference type="EMBL" id="FNVT01000004">
    <property type="protein sequence ID" value="SEG75963.1"/>
    <property type="molecule type" value="Genomic_DNA"/>
</dbReference>
<evidence type="ECO:0000313" key="10">
    <source>
        <dbReference type="Proteomes" id="UP000236732"/>
    </source>
</evidence>
<dbReference type="GO" id="GO:0006352">
    <property type="term" value="P:DNA-templated transcription initiation"/>
    <property type="evidence" value="ECO:0007669"/>
    <property type="project" value="InterPro"/>
</dbReference>
<dbReference type="Proteomes" id="UP000236732">
    <property type="component" value="Unassembled WGS sequence"/>
</dbReference>
<dbReference type="PANTHER" id="PTHR43133">
    <property type="entry name" value="RNA POLYMERASE ECF-TYPE SIGMA FACTO"/>
    <property type="match status" value="1"/>
</dbReference>
<dbReference type="RefSeq" id="WP_103956872.1">
    <property type="nucleotide sequence ID" value="NZ_FNVT01000004.1"/>
</dbReference>